<dbReference type="PROSITE" id="PS51059">
    <property type="entry name" value="PARP_CATALYTIC"/>
    <property type="match status" value="1"/>
</dbReference>
<dbReference type="GO" id="GO:0016779">
    <property type="term" value="F:nucleotidyltransferase activity"/>
    <property type="evidence" value="ECO:0007669"/>
    <property type="project" value="UniProtKB-KW"/>
</dbReference>
<dbReference type="Pfam" id="PF05406">
    <property type="entry name" value="WGR"/>
    <property type="match status" value="1"/>
</dbReference>
<evidence type="ECO:0000256" key="5">
    <source>
        <dbReference type="ARBA" id="ARBA00022723"/>
    </source>
</evidence>
<keyword evidence="3 15" id="KW-0808">Transferase</keyword>
<dbReference type="GO" id="GO:1990404">
    <property type="term" value="F:NAD+-protein mono-ADP-ribosyltransferase activity"/>
    <property type="evidence" value="ECO:0007669"/>
    <property type="project" value="TreeGrafter"/>
</dbReference>
<evidence type="ECO:0000256" key="3">
    <source>
        <dbReference type="ARBA" id="ARBA00022679"/>
    </source>
</evidence>
<dbReference type="Gene3D" id="3.90.228.10">
    <property type="match status" value="1"/>
</dbReference>
<dbReference type="Gene3D" id="2.20.140.10">
    <property type="entry name" value="WGR domain"/>
    <property type="match status" value="1"/>
</dbReference>
<evidence type="ECO:0000256" key="12">
    <source>
        <dbReference type="ARBA" id="ARBA00023242"/>
    </source>
</evidence>
<evidence type="ECO:0000256" key="16">
    <source>
        <dbReference type="SAM" id="MobiDB-lite"/>
    </source>
</evidence>
<keyword evidence="6" id="KW-0677">Repeat</keyword>
<dbReference type="Pfam" id="PF02877">
    <property type="entry name" value="PARP_reg"/>
    <property type="match status" value="1"/>
</dbReference>
<dbReference type="GO" id="GO:0003677">
    <property type="term" value="F:DNA binding"/>
    <property type="evidence" value="ECO:0007669"/>
    <property type="project" value="UniProtKB-KW"/>
</dbReference>
<dbReference type="FunFam" id="2.20.140.10:FF:000001">
    <property type="entry name" value="Poly [ADP-ribose] polymerase"/>
    <property type="match status" value="1"/>
</dbReference>
<keyword evidence="8" id="KW-0863">Zinc-finger</keyword>
<dbReference type="SMART" id="SM00292">
    <property type="entry name" value="BRCT"/>
    <property type="match status" value="1"/>
</dbReference>
<dbReference type="InterPro" id="IPR012317">
    <property type="entry name" value="Poly(ADP-ribose)pol_cat_dom"/>
</dbReference>
<dbReference type="GO" id="GO:0005730">
    <property type="term" value="C:nucleolus"/>
    <property type="evidence" value="ECO:0007669"/>
    <property type="project" value="TreeGrafter"/>
</dbReference>
<keyword evidence="9" id="KW-0862">Zinc</keyword>
<dbReference type="SUPFAM" id="SSF47587">
    <property type="entry name" value="Domain of poly(ADP-ribose) polymerase"/>
    <property type="match status" value="1"/>
</dbReference>
<dbReference type="PROSITE" id="PS50172">
    <property type="entry name" value="BRCT"/>
    <property type="match status" value="1"/>
</dbReference>
<keyword evidence="5" id="KW-0479">Metal-binding</keyword>
<evidence type="ECO:0000313" key="21">
    <source>
        <dbReference type="EMBL" id="EWC46572.1"/>
    </source>
</evidence>
<feature type="domain" description="WGR" evidence="20">
    <location>
        <begin position="250"/>
        <end position="344"/>
    </location>
</feature>
<evidence type="ECO:0000259" key="20">
    <source>
        <dbReference type="PROSITE" id="PS51977"/>
    </source>
</evidence>
<dbReference type="InterPro" id="IPR001357">
    <property type="entry name" value="BRCT_dom"/>
</dbReference>
<dbReference type="Gene3D" id="1.20.142.10">
    <property type="entry name" value="Poly(ADP-ribose) polymerase, regulatory domain"/>
    <property type="match status" value="1"/>
</dbReference>
<evidence type="ECO:0000256" key="15">
    <source>
        <dbReference type="RuleBase" id="RU362114"/>
    </source>
</evidence>
<keyword evidence="11" id="KW-0238">DNA-binding</keyword>
<dbReference type="Gene3D" id="3.40.50.10190">
    <property type="entry name" value="BRCT domain"/>
    <property type="match status" value="1"/>
</dbReference>
<dbReference type="EC" id="2.4.2.-" evidence="15"/>
<keyword evidence="22" id="KW-1185">Reference proteome</keyword>
<dbReference type="GO" id="GO:0006302">
    <property type="term" value="P:double-strand break repair"/>
    <property type="evidence" value="ECO:0007669"/>
    <property type="project" value="TreeGrafter"/>
</dbReference>
<evidence type="ECO:0000256" key="10">
    <source>
        <dbReference type="ARBA" id="ARBA00023027"/>
    </source>
</evidence>
<dbReference type="SUPFAM" id="SSF142921">
    <property type="entry name" value="WGR domain-like"/>
    <property type="match status" value="1"/>
</dbReference>
<evidence type="ECO:0000256" key="4">
    <source>
        <dbReference type="ARBA" id="ARBA00022695"/>
    </source>
</evidence>
<dbReference type="AlphaFoldDB" id="W7I2H4"/>
<evidence type="ECO:0000256" key="2">
    <source>
        <dbReference type="ARBA" id="ARBA00022676"/>
    </source>
</evidence>
<evidence type="ECO:0000256" key="11">
    <source>
        <dbReference type="ARBA" id="ARBA00023125"/>
    </source>
</evidence>
<dbReference type="Pfam" id="PF00644">
    <property type="entry name" value="PARP"/>
    <property type="match status" value="1"/>
</dbReference>
<feature type="compositionally biased region" description="Low complexity" evidence="16">
    <location>
        <begin position="95"/>
        <end position="138"/>
    </location>
</feature>
<dbReference type="HOGENOM" id="CLU_004841_2_0_1"/>
<evidence type="ECO:0000256" key="8">
    <source>
        <dbReference type="ARBA" id="ARBA00022771"/>
    </source>
</evidence>
<accession>W7I2H4</accession>
<dbReference type="PANTHER" id="PTHR10459">
    <property type="entry name" value="DNA LIGASE"/>
    <property type="match status" value="1"/>
</dbReference>
<evidence type="ECO:0000256" key="6">
    <source>
        <dbReference type="ARBA" id="ARBA00022737"/>
    </source>
</evidence>
<dbReference type="GO" id="GO:0008270">
    <property type="term" value="F:zinc ion binding"/>
    <property type="evidence" value="ECO:0007669"/>
    <property type="project" value="UniProtKB-KW"/>
</dbReference>
<dbReference type="Pfam" id="PF00533">
    <property type="entry name" value="BRCT"/>
    <property type="match status" value="1"/>
</dbReference>
<dbReference type="SMART" id="SM00773">
    <property type="entry name" value="WGR"/>
    <property type="match status" value="1"/>
</dbReference>
<keyword evidence="2 15" id="KW-0328">Glycosyltransferase</keyword>
<evidence type="ECO:0000256" key="9">
    <source>
        <dbReference type="ARBA" id="ARBA00022833"/>
    </source>
</evidence>
<comment type="subcellular location">
    <subcellularLocation>
        <location evidence="1">Nucleus</location>
    </subcellularLocation>
</comment>
<dbReference type="InterPro" id="IPR036930">
    <property type="entry name" value="WGR_dom_sf"/>
</dbReference>
<organism evidence="21 22">
    <name type="scientific">Drechslerella stenobrocha 248</name>
    <dbReference type="NCBI Taxonomy" id="1043628"/>
    <lineage>
        <taxon>Eukaryota</taxon>
        <taxon>Fungi</taxon>
        <taxon>Dikarya</taxon>
        <taxon>Ascomycota</taxon>
        <taxon>Pezizomycotina</taxon>
        <taxon>Orbiliomycetes</taxon>
        <taxon>Orbiliales</taxon>
        <taxon>Orbiliaceae</taxon>
        <taxon>Drechslerella</taxon>
    </lineage>
</organism>
<protein>
    <recommendedName>
        <fullName evidence="15">Poly [ADP-ribose] polymerase</fullName>
        <shortName evidence="15">PARP</shortName>
        <ecNumber evidence="15">2.4.2.-</ecNumber>
    </recommendedName>
</protein>
<feature type="domain" description="PARP alpha-helical" evidence="19">
    <location>
        <begin position="372"/>
        <end position="489"/>
    </location>
</feature>
<keyword evidence="12" id="KW-0539">Nucleus</keyword>
<keyword evidence="4" id="KW-0548">Nucleotidyltransferase</keyword>
<evidence type="ECO:0000256" key="1">
    <source>
        <dbReference type="ARBA" id="ARBA00004123"/>
    </source>
</evidence>
<proteinExistence type="inferred from homology"/>
<dbReference type="GO" id="GO:0003950">
    <property type="term" value="F:NAD+ poly-ADP-ribosyltransferase activity"/>
    <property type="evidence" value="ECO:0007669"/>
    <property type="project" value="UniProtKB-UniRule"/>
</dbReference>
<feature type="domain" description="PARP catalytic" evidence="18">
    <location>
        <begin position="503"/>
        <end position="739"/>
    </location>
</feature>
<dbReference type="CDD" id="cd17747">
    <property type="entry name" value="BRCT_PARP1"/>
    <property type="match status" value="1"/>
</dbReference>
<dbReference type="CDD" id="cd01437">
    <property type="entry name" value="parp_like"/>
    <property type="match status" value="1"/>
</dbReference>
<name>W7I2H4_9PEZI</name>
<dbReference type="Proteomes" id="UP000024837">
    <property type="component" value="Unassembled WGS sequence"/>
</dbReference>
<sequence>MAPLDGLVFALSGSFENLTKKGVEALISDAGGTIKSSVTKAVTHLVTTPEDFLKNTTKVSTAIANGLPLVSIDWVHDSVKKKKKQPESKYDVSKPAKASSSKATASKAAPSKAAPSKASTSKASSQAAAPASQTTTITGKKRGRKVDDDNEDDEDEDKDDTDAKKPAKGKGKAAAAPKAAPKAKAPAAKKRKAKKVESEDEEQDDEDEDEEMEDDEDDKADETPDEAAERERQKGYEAPVDGYCLLRNSGYKVFQDSDGVKYDASLNQTNIGNNNNKFYIIQLLFHGTSYAVWTRWGRVGETGQYKTMRAVSFDDAMREFSKKFKDKTGVAWEDRLKADRPNKYTYLEKDYAPPDEKAKRVDNGDEDEEFIESKLPSETQAVMNLIFNKKFIAQSMASQNYDANKLPLGRLNKNTILQGYNQLKAISEALAASSNRSIYEQLTNRYYSIIPHSFGRDRPRIIDNDRLLKAEIELVQSLGDMAIAEKIMKQVEYAEDSQGNRIHPLDKQHASLGLRETTPLAEDSKEFEYLRDYFYKTHGQTHSHIRTRIVHILRIERKDEKETYAREKYDNFDSDNRRLLWHGSRATNFAGILSQGLRIAPPEAPVNGYMFGKGVYLADISTKSAGYCVPSISENMGLMLLCEAQLGDPMLELTGSDYNAAENAQSAGCLSTWGKGITTPKAWMDAGEVHPDLKGVQMPDPSVAPGKSGVPGAYLQYNEYICYSTAQIKLRYLFYIDFN</sequence>
<dbReference type="OrthoDB" id="2017365at2759"/>
<dbReference type="PANTHER" id="PTHR10459:SF60">
    <property type="entry name" value="POLY [ADP-RIBOSE] POLYMERASE 2"/>
    <property type="match status" value="1"/>
</dbReference>
<dbReference type="CDD" id="cd07997">
    <property type="entry name" value="WGR_PARP"/>
    <property type="match status" value="1"/>
</dbReference>
<dbReference type="FunFam" id="1.20.142.10:FF:000002">
    <property type="entry name" value="Poly [ADP-ribose] polymerase"/>
    <property type="match status" value="1"/>
</dbReference>
<evidence type="ECO:0000256" key="14">
    <source>
        <dbReference type="ARBA" id="ARBA00033987"/>
    </source>
</evidence>
<keyword evidence="10 15" id="KW-0520">NAD</keyword>
<dbReference type="GO" id="GO:0070212">
    <property type="term" value="P:protein poly-ADP-ribosylation"/>
    <property type="evidence" value="ECO:0007669"/>
    <property type="project" value="TreeGrafter"/>
</dbReference>
<evidence type="ECO:0000259" key="19">
    <source>
        <dbReference type="PROSITE" id="PS51060"/>
    </source>
</evidence>
<evidence type="ECO:0000256" key="13">
    <source>
        <dbReference type="ARBA" id="ARBA00024347"/>
    </source>
</evidence>
<feature type="compositionally biased region" description="Acidic residues" evidence="16">
    <location>
        <begin position="198"/>
        <end position="226"/>
    </location>
</feature>
<keyword evidence="7" id="KW-0013">ADP-ribosylation</keyword>
<comment type="similarity">
    <text evidence="13">Belongs to the ARTD/PARP family.</text>
</comment>
<dbReference type="InterPro" id="IPR036420">
    <property type="entry name" value="BRCT_dom_sf"/>
</dbReference>
<dbReference type="InterPro" id="IPR050800">
    <property type="entry name" value="ARTD/PARP"/>
</dbReference>
<dbReference type="InterPro" id="IPR004102">
    <property type="entry name" value="Poly(ADP-ribose)pol_reg_dom"/>
</dbReference>
<dbReference type="InterPro" id="IPR008893">
    <property type="entry name" value="WGR_domain"/>
</dbReference>
<gene>
    <name evidence="21" type="ORF">DRE_04295</name>
</gene>
<dbReference type="PROSITE" id="PS51060">
    <property type="entry name" value="PARP_ALPHA_HD"/>
    <property type="match status" value="1"/>
</dbReference>
<dbReference type="EMBL" id="KI966417">
    <property type="protein sequence ID" value="EWC46572.1"/>
    <property type="molecule type" value="Genomic_DNA"/>
</dbReference>
<comment type="catalytic activity">
    <reaction evidence="14">
        <text>NAD(+) + (ADP-D-ribosyl)n-acceptor = nicotinamide + (ADP-D-ribosyl)n+1-acceptor + H(+).</text>
        <dbReference type="EC" id="2.4.2.30"/>
    </reaction>
</comment>
<dbReference type="InterPro" id="IPR036616">
    <property type="entry name" value="Poly(ADP-ribose)pol_reg_dom_sf"/>
</dbReference>
<dbReference type="SUPFAM" id="SSF56399">
    <property type="entry name" value="ADP-ribosylation"/>
    <property type="match status" value="1"/>
</dbReference>
<feature type="compositionally biased region" description="Basic and acidic residues" evidence="16">
    <location>
        <begin position="85"/>
        <end position="94"/>
    </location>
</feature>
<evidence type="ECO:0000256" key="7">
    <source>
        <dbReference type="ARBA" id="ARBA00022765"/>
    </source>
</evidence>
<dbReference type="SUPFAM" id="SSF52113">
    <property type="entry name" value="BRCT domain"/>
    <property type="match status" value="1"/>
</dbReference>
<evidence type="ECO:0000259" key="17">
    <source>
        <dbReference type="PROSITE" id="PS50172"/>
    </source>
</evidence>
<evidence type="ECO:0000313" key="22">
    <source>
        <dbReference type="Proteomes" id="UP000024837"/>
    </source>
</evidence>
<feature type="compositionally biased region" description="Acidic residues" evidence="16">
    <location>
        <begin position="148"/>
        <end position="160"/>
    </location>
</feature>
<evidence type="ECO:0000259" key="18">
    <source>
        <dbReference type="PROSITE" id="PS51059"/>
    </source>
</evidence>
<reference evidence="21 22" key="1">
    <citation type="submission" date="2013-05" db="EMBL/GenBank/DDBJ databases">
        <title>Drechslerella stenobrocha genome reveals carnivorous origination and mechanical trapping mechanism of predatory fungi.</title>
        <authorList>
            <person name="Liu X."/>
            <person name="Zhang W."/>
            <person name="Liu K."/>
        </authorList>
    </citation>
    <scope>NUCLEOTIDE SEQUENCE [LARGE SCALE GENOMIC DNA]</scope>
    <source>
        <strain evidence="21 22">248</strain>
    </source>
</reference>
<feature type="region of interest" description="Disordered" evidence="16">
    <location>
        <begin position="80"/>
        <end position="236"/>
    </location>
</feature>
<dbReference type="PROSITE" id="PS51977">
    <property type="entry name" value="WGR"/>
    <property type="match status" value="1"/>
</dbReference>
<feature type="compositionally biased region" description="Low complexity" evidence="16">
    <location>
        <begin position="172"/>
        <end position="186"/>
    </location>
</feature>
<feature type="domain" description="BRCT" evidence="17">
    <location>
        <begin position="1"/>
        <end position="92"/>
    </location>
</feature>